<dbReference type="PROSITE" id="PS50862">
    <property type="entry name" value="AA_TRNA_LIGASE_II"/>
    <property type="match status" value="1"/>
</dbReference>
<keyword evidence="5 10" id="KW-0547">Nucleotide-binding</keyword>
<dbReference type="InterPro" id="IPR050062">
    <property type="entry name" value="Pro-tRNA_synthetase"/>
</dbReference>
<evidence type="ECO:0000256" key="5">
    <source>
        <dbReference type="ARBA" id="ARBA00022741"/>
    </source>
</evidence>
<keyword evidence="7 10" id="KW-0648">Protein biosynthesis</keyword>
<name>A0A5B9DQ24_9HYPH</name>
<dbReference type="NCBIfam" id="NF008979">
    <property type="entry name" value="PRK12325.1"/>
    <property type="match status" value="1"/>
</dbReference>
<evidence type="ECO:0000256" key="2">
    <source>
        <dbReference type="ARBA" id="ARBA00011738"/>
    </source>
</evidence>
<dbReference type="InterPro" id="IPR004500">
    <property type="entry name" value="Pro-tRNA-synth_IIa_bac-type"/>
</dbReference>
<dbReference type="EC" id="6.1.1.15" evidence="10"/>
<dbReference type="InterPro" id="IPR036621">
    <property type="entry name" value="Anticodon-bd_dom_sf"/>
</dbReference>
<keyword evidence="4 10" id="KW-0436">Ligase</keyword>
<dbReference type="PANTHER" id="PTHR42753:SF2">
    <property type="entry name" value="PROLINE--TRNA LIGASE"/>
    <property type="match status" value="1"/>
</dbReference>
<organism evidence="11 12">
    <name type="scientific">Paradevosia tibetensis</name>
    <dbReference type="NCBI Taxonomy" id="1447062"/>
    <lineage>
        <taxon>Bacteria</taxon>
        <taxon>Pseudomonadati</taxon>
        <taxon>Pseudomonadota</taxon>
        <taxon>Alphaproteobacteria</taxon>
        <taxon>Hyphomicrobiales</taxon>
        <taxon>Devosiaceae</taxon>
        <taxon>Paradevosia</taxon>
    </lineage>
</organism>
<evidence type="ECO:0000256" key="10">
    <source>
        <dbReference type="HAMAP-Rule" id="MF_01570"/>
    </source>
</evidence>
<dbReference type="InterPro" id="IPR044140">
    <property type="entry name" value="ProRS_anticodon_short"/>
</dbReference>
<keyword evidence="3 10" id="KW-0963">Cytoplasm</keyword>
<dbReference type="InterPro" id="IPR023716">
    <property type="entry name" value="Prolyl-tRNA_ligase_IIa_type2"/>
</dbReference>
<accession>A0A5B9DQ24</accession>
<evidence type="ECO:0000256" key="9">
    <source>
        <dbReference type="ARBA" id="ARBA00047671"/>
    </source>
</evidence>
<dbReference type="GO" id="GO:0005829">
    <property type="term" value="C:cytosol"/>
    <property type="evidence" value="ECO:0007669"/>
    <property type="project" value="TreeGrafter"/>
</dbReference>
<dbReference type="SUPFAM" id="SSF55681">
    <property type="entry name" value="Class II aaRS and biotin synthetases"/>
    <property type="match status" value="1"/>
</dbReference>
<comment type="function">
    <text evidence="10">Catalyzes the attachment of proline to tRNA(Pro) in a two-step reaction: proline is first activated by ATP to form Pro-AMP and then transferred to the acceptor end of tRNA(Pro).</text>
</comment>
<keyword evidence="12" id="KW-1185">Reference proteome</keyword>
<comment type="catalytic activity">
    <reaction evidence="9 10">
        <text>tRNA(Pro) + L-proline + ATP = L-prolyl-tRNA(Pro) + AMP + diphosphate</text>
        <dbReference type="Rhea" id="RHEA:14305"/>
        <dbReference type="Rhea" id="RHEA-COMP:9700"/>
        <dbReference type="Rhea" id="RHEA-COMP:9702"/>
        <dbReference type="ChEBI" id="CHEBI:30616"/>
        <dbReference type="ChEBI" id="CHEBI:33019"/>
        <dbReference type="ChEBI" id="CHEBI:60039"/>
        <dbReference type="ChEBI" id="CHEBI:78442"/>
        <dbReference type="ChEBI" id="CHEBI:78532"/>
        <dbReference type="ChEBI" id="CHEBI:456215"/>
        <dbReference type="EC" id="6.1.1.15"/>
    </reaction>
</comment>
<comment type="similarity">
    <text evidence="10">Belongs to the class-II aminoacyl-tRNA synthetase family. ProS type 2 subfamily.</text>
</comment>
<dbReference type="InterPro" id="IPR006195">
    <property type="entry name" value="aa-tRNA-synth_II"/>
</dbReference>
<dbReference type="Gene3D" id="3.40.50.800">
    <property type="entry name" value="Anticodon-binding domain"/>
    <property type="match status" value="1"/>
</dbReference>
<dbReference type="FunFam" id="3.40.50.800:FF:000032">
    <property type="entry name" value="Proline--tRNA ligase"/>
    <property type="match status" value="1"/>
</dbReference>
<dbReference type="InterPro" id="IPR045864">
    <property type="entry name" value="aa-tRNA-synth_II/BPL/LPL"/>
</dbReference>
<dbReference type="HAMAP" id="MF_01570">
    <property type="entry name" value="Pro_tRNA_synth_type2"/>
    <property type="match status" value="1"/>
</dbReference>
<dbReference type="KEGG" id="yti:FNA67_11020"/>
<evidence type="ECO:0000256" key="7">
    <source>
        <dbReference type="ARBA" id="ARBA00022917"/>
    </source>
</evidence>
<sequence length="449" mass="50328">MRLSRYFLPVLREVPKEAEIVSHRLMLRAGLIRQQASGMYSWLPLGYRVLMKVKAIIEQEQDRSGAIELLMPTLQSADLWRESGRYDAYGKEMLRIKDRNERDMLYGPTNEEMITDIFRTYVKSYKDLPLNLYHVQWKFRDEIRPRFGTMRSREFLMKDAYSFDLDEASAVKAYHRMFVAYLRTFYRLGVTAIPMRADTGPIGGDLSHEFIILADTGESAVFCHADLLEKPIPAIDTDYRGDLAPIVADWTSLYAATEEMVDMGAFEAEVPEAKRVSARGIEVGHIFYFGTKYSAPMKATVTGPDGKEVTVHMGSYGIGPTRVVPAIIEASHDEAGIIWPVSVAPFEAVVINLKSGDADSDAASEKLYGELQNAGVDALYDDTEQGAGAKFSTADLIGIPYQLIVGPRGLKSGEVEIKHRKTGERETLPVAAAVERLRGLIEPQRRNKV</sequence>
<gene>
    <name evidence="10" type="primary">proS</name>
    <name evidence="11" type="ORF">FNA67_11020</name>
</gene>
<reference evidence="11 12" key="1">
    <citation type="journal article" date="2015" name="Int. J. Syst. Evol. Microbiol.">
        <title>Youhaiella tibetensis gen. nov., sp. nov., isolated from subsurface sediment.</title>
        <authorList>
            <person name="Wang Y.X."/>
            <person name="Huang F.Q."/>
            <person name="Nogi Y."/>
            <person name="Pang S.J."/>
            <person name="Wang P.K."/>
            <person name="Lv J."/>
        </authorList>
    </citation>
    <scope>NUCLEOTIDE SEQUENCE [LARGE SCALE GENOMIC DNA]</scope>
    <source>
        <strain evidence="12">fig4</strain>
    </source>
</reference>
<dbReference type="OrthoDB" id="9809052at2"/>
<dbReference type="FunFam" id="3.30.930.10:FF:000042">
    <property type="entry name" value="probable proline--tRNA ligase, mitochondrial"/>
    <property type="match status" value="1"/>
</dbReference>
<protein>
    <recommendedName>
        <fullName evidence="10">Proline--tRNA ligase</fullName>
        <ecNumber evidence="10">6.1.1.15</ecNumber>
    </recommendedName>
    <alternativeName>
        <fullName evidence="10">Prolyl-tRNA synthetase</fullName>
        <shortName evidence="10">ProRS</shortName>
    </alternativeName>
</protein>
<dbReference type="InterPro" id="IPR002316">
    <property type="entry name" value="Pro-tRNA-ligase_IIa"/>
</dbReference>
<dbReference type="AlphaFoldDB" id="A0A5B9DQ24"/>
<dbReference type="Proteomes" id="UP000321062">
    <property type="component" value="Chromosome"/>
</dbReference>
<dbReference type="GO" id="GO:0005524">
    <property type="term" value="F:ATP binding"/>
    <property type="evidence" value="ECO:0007669"/>
    <property type="project" value="UniProtKB-UniRule"/>
</dbReference>
<comment type="subunit">
    <text evidence="2 10">Homodimer.</text>
</comment>
<dbReference type="InterPro" id="IPR002314">
    <property type="entry name" value="aa-tRNA-synt_IIb"/>
</dbReference>
<dbReference type="Gene3D" id="3.30.930.10">
    <property type="entry name" value="Bira Bifunctional Protein, Domain 2"/>
    <property type="match status" value="1"/>
</dbReference>
<dbReference type="CDD" id="cd00861">
    <property type="entry name" value="ProRS_anticodon_short"/>
    <property type="match status" value="1"/>
</dbReference>
<dbReference type="SUPFAM" id="SSF52954">
    <property type="entry name" value="Class II aaRS ABD-related"/>
    <property type="match status" value="1"/>
</dbReference>
<evidence type="ECO:0000256" key="4">
    <source>
        <dbReference type="ARBA" id="ARBA00022598"/>
    </source>
</evidence>
<dbReference type="InterPro" id="IPR004154">
    <property type="entry name" value="Anticodon-bd"/>
</dbReference>
<dbReference type="RefSeq" id="WP_147656061.1">
    <property type="nucleotide sequence ID" value="NZ_BMFM01000001.1"/>
</dbReference>
<keyword evidence="8 10" id="KW-0030">Aminoacyl-tRNA synthetase</keyword>
<dbReference type="GO" id="GO:0006433">
    <property type="term" value="P:prolyl-tRNA aminoacylation"/>
    <property type="evidence" value="ECO:0007669"/>
    <property type="project" value="UniProtKB-UniRule"/>
</dbReference>
<proteinExistence type="inferred from homology"/>
<comment type="subcellular location">
    <subcellularLocation>
        <location evidence="1 10">Cytoplasm</location>
    </subcellularLocation>
</comment>
<evidence type="ECO:0000313" key="12">
    <source>
        <dbReference type="Proteomes" id="UP000321062"/>
    </source>
</evidence>
<evidence type="ECO:0000256" key="8">
    <source>
        <dbReference type="ARBA" id="ARBA00023146"/>
    </source>
</evidence>
<evidence type="ECO:0000256" key="3">
    <source>
        <dbReference type="ARBA" id="ARBA00022490"/>
    </source>
</evidence>
<dbReference type="EMBL" id="CP041690">
    <property type="protein sequence ID" value="QEE20668.1"/>
    <property type="molecule type" value="Genomic_DNA"/>
</dbReference>
<dbReference type="NCBIfam" id="TIGR00409">
    <property type="entry name" value="proS_fam_II"/>
    <property type="match status" value="1"/>
</dbReference>
<dbReference type="Pfam" id="PF00587">
    <property type="entry name" value="tRNA-synt_2b"/>
    <property type="match status" value="1"/>
</dbReference>
<dbReference type="PANTHER" id="PTHR42753">
    <property type="entry name" value="MITOCHONDRIAL RIBOSOME PROTEIN L39/PROLYL-TRNA LIGASE FAMILY MEMBER"/>
    <property type="match status" value="1"/>
</dbReference>
<evidence type="ECO:0000313" key="11">
    <source>
        <dbReference type="EMBL" id="QEE20668.1"/>
    </source>
</evidence>
<dbReference type="Pfam" id="PF03129">
    <property type="entry name" value="HGTP_anticodon"/>
    <property type="match status" value="1"/>
</dbReference>
<evidence type="ECO:0000256" key="1">
    <source>
        <dbReference type="ARBA" id="ARBA00004496"/>
    </source>
</evidence>
<evidence type="ECO:0000256" key="6">
    <source>
        <dbReference type="ARBA" id="ARBA00022840"/>
    </source>
</evidence>
<dbReference type="CDD" id="cd00779">
    <property type="entry name" value="ProRS_core_prok"/>
    <property type="match status" value="1"/>
</dbReference>
<dbReference type="InterPro" id="IPR033730">
    <property type="entry name" value="ProRS_core_prok"/>
</dbReference>
<dbReference type="GO" id="GO:0004827">
    <property type="term" value="F:proline-tRNA ligase activity"/>
    <property type="evidence" value="ECO:0007669"/>
    <property type="project" value="UniProtKB-UniRule"/>
</dbReference>
<keyword evidence="6 10" id="KW-0067">ATP-binding</keyword>
<dbReference type="PRINTS" id="PR01046">
    <property type="entry name" value="TRNASYNTHPRO"/>
</dbReference>